<feature type="binding site" evidence="5">
    <location>
        <position position="222"/>
    </location>
    <ligand>
        <name>dimethylallyl phosphate</name>
        <dbReference type="ChEBI" id="CHEBI:88052"/>
    </ligand>
</feature>
<comment type="caution">
    <text evidence="8">The sequence shown here is derived from an EMBL/GenBank/DDBJ whole genome shotgun (WGS) entry which is preliminary data.</text>
</comment>
<evidence type="ECO:0000256" key="2">
    <source>
        <dbReference type="ARBA" id="ARBA00022630"/>
    </source>
</evidence>
<evidence type="ECO:0000256" key="5">
    <source>
        <dbReference type="HAMAP-Rule" id="MF_01984"/>
    </source>
</evidence>
<feature type="region of interest" description="Disordered" evidence="6">
    <location>
        <begin position="1"/>
        <end position="54"/>
    </location>
</feature>
<proteinExistence type="inferred from homology"/>
<comment type="catalytic activity">
    <reaction evidence="5">
        <text>dimethylallyl phosphate + FMNH2 = prenylated FMNH2 + phosphate</text>
        <dbReference type="Rhea" id="RHEA:37743"/>
        <dbReference type="ChEBI" id="CHEBI:43474"/>
        <dbReference type="ChEBI" id="CHEBI:57618"/>
        <dbReference type="ChEBI" id="CHEBI:87467"/>
        <dbReference type="ChEBI" id="CHEBI:88052"/>
        <dbReference type="EC" id="2.5.1.129"/>
    </reaction>
</comment>
<accession>A0ABP6CWF6</accession>
<reference evidence="9" key="1">
    <citation type="journal article" date="2019" name="Int. J. Syst. Evol. Microbiol.">
        <title>The Global Catalogue of Microorganisms (GCM) 10K type strain sequencing project: providing services to taxonomists for standard genome sequencing and annotation.</title>
        <authorList>
            <consortium name="The Broad Institute Genomics Platform"/>
            <consortium name="The Broad Institute Genome Sequencing Center for Infectious Disease"/>
            <person name="Wu L."/>
            <person name="Ma J."/>
        </authorList>
    </citation>
    <scope>NUCLEOTIDE SEQUENCE [LARGE SCALE GENOMIC DNA]</scope>
    <source>
        <strain evidence="9">JCM 6833</strain>
    </source>
</reference>
<organism evidence="8 9">
    <name type="scientific">Actinomadura fulvescens</name>
    <dbReference type="NCBI Taxonomy" id="46160"/>
    <lineage>
        <taxon>Bacteria</taxon>
        <taxon>Bacillati</taxon>
        <taxon>Actinomycetota</taxon>
        <taxon>Actinomycetes</taxon>
        <taxon>Streptosporangiales</taxon>
        <taxon>Thermomonosporaceae</taxon>
        <taxon>Actinomadura</taxon>
    </lineage>
</organism>
<dbReference type="Pfam" id="PF02441">
    <property type="entry name" value="Flavoprotein"/>
    <property type="match status" value="1"/>
</dbReference>
<feature type="binding site" evidence="5">
    <location>
        <position position="176"/>
    </location>
    <ligand>
        <name>FMN</name>
        <dbReference type="ChEBI" id="CHEBI:58210"/>
    </ligand>
</feature>
<dbReference type="InterPro" id="IPR036551">
    <property type="entry name" value="Flavin_trans-like"/>
</dbReference>
<evidence type="ECO:0000256" key="3">
    <source>
        <dbReference type="ARBA" id="ARBA00022643"/>
    </source>
</evidence>
<dbReference type="Gene3D" id="3.40.50.1950">
    <property type="entry name" value="Flavin prenyltransferase-like"/>
    <property type="match status" value="1"/>
</dbReference>
<sequence>MSSADGNLPDSPHRSTTTDTDAAGRLDPAVLSATNRRPAPAPAPSFAQSPPGRPRRLVVGITGATGAILGIRLLEVLAALNVETHLVLSAAAEDCISIETDWNVAQVRALATAHYRNTQLAASISSGSFQVDGMVIVPLSMATLGKVRHGIGDNLVCRAADVTLKETGRPLVLVPRETPLNAIHLQNLAALSELGVCVVPPMLTFYNKPTALSHQIDHIVARVLDQFGLNTALTTRWGPSHTAKRPTSSTTRPADDITGQASTTGAAATPESRA</sequence>
<keyword evidence="9" id="KW-1185">Reference proteome</keyword>
<feature type="binding site" evidence="5">
    <location>
        <begin position="63"/>
        <end position="65"/>
    </location>
    <ligand>
        <name>FMN</name>
        <dbReference type="ChEBI" id="CHEBI:58210"/>
    </ligand>
</feature>
<keyword evidence="2 5" id="KW-0285">Flavoprotein</keyword>
<feature type="binding site" evidence="5">
    <location>
        <begin position="140"/>
        <end position="143"/>
    </location>
    <ligand>
        <name>FMN</name>
        <dbReference type="ChEBI" id="CHEBI:58210"/>
    </ligand>
</feature>
<dbReference type="InterPro" id="IPR004507">
    <property type="entry name" value="UbiX-like"/>
</dbReference>
<gene>
    <name evidence="5" type="primary">ubiX</name>
    <name evidence="8" type="ORF">GCM10010411_75860</name>
</gene>
<dbReference type="NCBIfam" id="TIGR00421">
    <property type="entry name" value="ubiX_pad"/>
    <property type="match status" value="1"/>
</dbReference>
<dbReference type="SUPFAM" id="SSF52507">
    <property type="entry name" value="Homo-oligomeric flavin-containing Cys decarboxylases, HFCD"/>
    <property type="match status" value="1"/>
</dbReference>
<dbReference type="Proteomes" id="UP001501509">
    <property type="component" value="Unassembled WGS sequence"/>
</dbReference>
<comment type="function">
    <text evidence="5">Flavin prenyltransferase that catalyzes the synthesis of the prenylated FMN cofactor (prenyl-FMN) for 4-hydroxy-3-polyprenylbenzoic acid decarboxylase UbiD. The prenyltransferase is metal-independent and links a dimethylallyl moiety from dimethylallyl monophosphate (DMAP) to the flavin N5 and C6 atoms of FMN.</text>
</comment>
<dbReference type="EC" id="2.5.1.129" evidence="5"/>
<feature type="compositionally biased region" description="Low complexity" evidence="6">
    <location>
        <begin position="258"/>
        <end position="274"/>
    </location>
</feature>
<dbReference type="EMBL" id="BAAATD010000013">
    <property type="protein sequence ID" value="GAA2627539.1"/>
    <property type="molecule type" value="Genomic_DNA"/>
</dbReference>
<name>A0ABP6CWF6_9ACTN</name>
<dbReference type="NCBIfam" id="NF004685">
    <property type="entry name" value="PRK06029.1"/>
    <property type="match status" value="1"/>
</dbReference>
<feature type="domain" description="Flavoprotein" evidence="7">
    <location>
        <begin position="56"/>
        <end position="227"/>
    </location>
</feature>
<dbReference type="RefSeq" id="WP_344547325.1">
    <property type="nucleotide sequence ID" value="NZ_BAAATD010000013.1"/>
</dbReference>
<evidence type="ECO:0000256" key="4">
    <source>
        <dbReference type="ARBA" id="ARBA00022679"/>
    </source>
</evidence>
<feature type="binding site" evidence="5">
    <location>
        <position position="89"/>
    </location>
    <ligand>
        <name>FMN</name>
        <dbReference type="ChEBI" id="CHEBI:58210"/>
    </ligand>
</feature>
<evidence type="ECO:0000313" key="8">
    <source>
        <dbReference type="EMBL" id="GAA2627539.1"/>
    </source>
</evidence>
<dbReference type="InterPro" id="IPR003382">
    <property type="entry name" value="Flavoprotein"/>
</dbReference>
<feature type="binding site" evidence="5">
    <location>
        <position position="206"/>
    </location>
    <ligand>
        <name>dimethylallyl phosphate</name>
        <dbReference type="ChEBI" id="CHEBI:88052"/>
    </ligand>
</feature>
<dbReference type="PANTHER" id="PTHR43374:SF1">
    <property type="entry name" value="FLAVIN PRENYLTRANSFERASE PAD1, MITOCHONDRIAL"/>
    <property type="match status" value="1"/>
</dbReference>
<dbReference type="HAMAP" id="MF_01984">
    <property type="entry name" value="ubiX_pad"/>
    <property type="match status" value="1"/>
</dbReference>
<keyword evidence="1 5" id="KW-0637">Prenyltransferase</keyword>
<protein>
    <recommendedName>
        <fullName evidence="5">Flavin prenyltransferase UbiX</fullName>
        <ecNumber evidence="5">2.5.1.129</ecNumber>
    </recommendedName>
</protein>
<evidence type="ECO:0000256" key="1">
    <source>
        <dbReference type="ARBA" id="ARBA00022602"/>
    </source>
</evidence>
<comment type="similarity">
    <text evidence="5">Belongs to the UbiX/PAD1 family.</text>
</comment>
<evidence type="ECO:0000313" key="9">
    <source>
        <dbReference type="Proteomes" id="UP001501509"/>
    </source>
</evidence>
<feature type="region of interest" description="Disordered" evidence="6">
    <location>
        <begin position="236"/>
        <end position="274"/>
    </location>
</feature>
<evidence type="ECO:0000256" key="6">
    <source>
        <dbReference type="SAM" id="MobiDB-lite"/>
    </source>
</evidence>
<keyword evidence="3 5" id="KW-0288">FMN</keyword>
<dbReference type="PANTHER" id="PTHR43374">
    <property type="entry name" value="FLAVIN PRENYLTRANSFERASE"/>
    <property type="match status" value="1"/>
</dbReference>
<keyword evidence="4 5" id="KW-0808">Transferase</keyword>
<evidence type="ECO:0000259" key="7">
    <source>
        <dbReference type="Pfam" id="PF02441"/>
    </source>
</evidence>
<comment type="caution">
    <text evidence="5">Lacks conserved residue(s) required for the propagation of feature annotation.</text>
</comment>